<dbReference type="Proteomes" id="UP001497516">
    <property type="component" value="Chromosome 4"/>
</dbReference>
<organism evidence="1 2">
    <name type="scientific">Linum trigynum</name>
    <dbReference type="NCBI Taxonomy" id="586398"/>
    <lineage>
        <taxon>Eukaryota</taxon>
        <taxon>Viridiplantae</taxon>
        <taxon>Streptophyta</taxon>
        <taxon>Embryophyta</taxon>
        <taxon>Tracheophyta</taxon>
        <taxon>Spermatophyta</taxon>
        <taxon>Magnoliopsida</taxon>
        <taxon>eudicotyledons</taxon>
        <taxon>Gunneridae</taxon>
        <taxon>Pentapetalae</taxon>
        <taxon>rosids</taxon>
        <taxon>fabids</taxon>
        <taxon>Malpighiales</taxon>
        <taxon>Linaceae</taxon>
        <taxon>Linum</taxon>
    </lineage>
</organism>
<evidence type="ECO:0000313" key="2">
    <source>
        <dbReference type="Proteomes" id="UP001497516"/>
    </source>
</evidence>
<protein>
    <submittedName>
        <fullName evidence="1">Uncharacterized protein</fullName>
    </submittedName>
</protein>
<proteinExistence type="predicted"/>
<dbReference type="EMBL" id="OZ034817">
    <property type="protein sequence ID" value="CAL1380562.1"/>
    <property type="molecule type" value="Genomic_DNA"/>
</dbReference>
<dbReference type="AlphaFoldDB" id="A0AAV2E450"/>
<reference evidence="1 2" key="1">
    <citation type="submission" date="2024-04" db="EMBL/GenBank/DDBJ databases">
        <authorList>
            <person name="Fracassetti M."/>
        </authorList>
    </citation>
    <scope>NUCLEOTIDE SEQUENCE [LARGE SCALE GENOMIC DNA]</scope>
</reference>
<keyword evidence="2" id="KW-1185">Reference proteome</keyword>
<name>A0AAV2E450_9ROSI</name>
<sequence length="73" mass="8195">MTMAKFPPPSVQLPYVSLQLTTLSVKFLGRPPEGESRNEIRLRVGTCSIRALLLKSSVIGEPIWLQQLQDDDQ</sequence>
<evidence type="ECO:0000313" key="1">
    <source>
        <dbReference type="EMBL" id="CAL1380562.1"/>
    </source>
</evidence>
<gene>
    <name evidence="1" type="ORF">LTRI10_LOCUS21998</name>
</gene>
<accession>A0AAV2E450</accession>